<gene>
    <name evidence="4" type="ORF">D1632_07175</name>
</gene>
<evidence type="ECO:0000256" key="3">
    <source>
        <dbReference type="SAM" id="SignalP"/>
    </source>
</evidence>
<evidence type="ECO:0000313" key="4">
    <source>
        <dbReference type="EMBL" id="RMZ59415.1"/>
    </source>
</evidence>
<dbReference type="AlphaFoldDB" id="A0A3M7LBI9"/>
<dbReference type="PANTHER" id="PTHR45712">
    <property type="entry name" value="AGAP008170-PA"/>
    <property type="match status" value="1"/>
</dbReference>
<comment type="caution">
    <text evidence="4">The sequence shown here is derived from an EMBL/GenBank/DDBJ whole genome shotgun (WGS) entry which is preliminary data.</text>
</comment>
<organism evidence="4 5">
    <name type="scientific">Chryseobacterium nematophagum</name>
    <dbReference type="NCBI Taxonomy" id="2305228"/>
    <lineage>
        <taxon>Bacteria</taxon>
        <taxon>Pseudomonadati</taxon>
        <taxon>Bacteroidota</taxon>
        <taxon>Flavobacteriia</taxon>
        <taxon>Flavobacteriales</taxon>
        <taxon>Weeksellaceae</taxon>
        <taxon>Chryseobacterium group</taxon>
        <taxon>Chryseobacterium</taxon>
    </lineage>
</organism>
<evidence type="ECO:0000256" key="1">
    <source>
        <dbReference type="ARBA" id="ARBA00022614"/>
    </source>
</evidence>
<evidence type="ECO:0000313" key="5">
    <source>
        <dbReference type="Proteomes" id="UP000267524"/>
    </source>
</evidence>
<dbReference type="SUPFAM" id="SSF52058">
    <property type="entry name" value="L domain-like"/>
    <property type="match status" value="1"/>
</dbReference>
<keyword evidence="2" id="KW-0677">Repeat</keyword>
<evidence type="ECO:0000256" key="2">
    <source>
        <dbReference type="ARBA" id="ARBA00022737"/>
    </source>
</evidence>
<feature type="chain" id="PRO_5018328199" evidence="3">
    <location>
        <begin position="22"/>
        <end position="213"/>
    </location>
</feature>
<protein>
    <submittedName>
        <fullName evidence="4">Leucine-rich repeat domain-containing protein</fullName>
    </submittedName>
</protein>
<keyword evidence="3" id="KW-0732">Signal</keyword>
<dbReference type="PANTHER" id="PTHR45712:SF22">
    <property type="entry name" value="INSULIN-LIKE GROWTH FACTOR-BINDING PROTEIN COMPLEX ACID LABILE SUBUNIT"/>
    <property type="match status" value="1"/>
</dbReference>
<reference evidence="4 5" key="1">
    <citation type="submission" date="2018-08" db="EMBL/GenBank/DDBJ databases">
        <title>Chryseobacterium nematophagum: a novel matrix digesting pathogen of nematodes.</title>
        <authorList>
            <person name="Page A."/>
            <person name="Roberts M."/>
            <person name="Felix M.-A."/>
            <person name="Weir W."/>
        </authorList>
    </citation>
    <scope>NUCLEOTIDE SEQUENCE [LARGE SCALE GENOMIC DNA]</scope>
    <source>
        <strain evidence="4 5">JUb275</strain>
    </source>
</reference>
<proteinExistence type="predicted"/>
<sequence>MMKKKILTILSSLVIVAFSNAQGLSFKDKNFEKAVIENFDTNKDRKIDQSEADNVQNLFLTGKNIESVEDLVHFKNAKMVLMDSNMILFIELKNLKALELFSCTNCKTVAFKGENLPSLTSLYLDNNKIVNASFKDLPKIKQLTIPFNQLKAIDTNLLTTLQDLNIEHNQVQKLDISKNNKLQSLNVKGNPLKETDIKKGTKTDITIFGFQQQ</sequence>
<dbReference type="Gene3D" id="3.80.10.10">
    <property type="entry name" value="Ribonuclease Inhibitor"/>
    <property type="match status" value="1"/>
</dbReference>
<keyword evidence="5" id="KW-1185">Reference proteome</keyword>
<name>A0A3M7LBI9_9FLAO</name>
<accession>A0A3M7LBI9</accession>
<dbReference type="InterPro" id="IPR050333">
    <property type="entry name" value="SLRP"/>
</dbReference>
<feature type="signal peptide" evidence="3">
    <location>
        <begin position="1"/>
        <end position="21"/>
    </location>
</feature>
<dbReference type="EMBL" id="QWIV01000013">
    <property type="protein sequence ID" value="RMZ59415.1"/>
    <property type="molecule type" value="Genomic_DNA"/>
</dbReference>
<keyword evidence="1" id="KW-0433">Leucine-rich repeat</keyword>
<dbReference type="Proteomes" id="UP000267524">
    <property type="component" value="Unassembled WGS sequence"/>
</dbReference>
<dbReference type="InterPro" id="IPR032675">
    <property type="entry name" value="LRR_dom_sf"/>
</dbReference>